<feature type="domain" description="HTH merR-type" evidence="4">
    <location>
        <begin position="3"/>
        <end position="60"/>
    </location>
</feature>
<dbReference type="Gene3D" id="1.10.1660.10">
    <property type="match status" value="2"/>
</dbReference>
<organism evidence="5 6">
    <name type="scientific">Ruthenibacterium lactatiformans</name>
    <dbReference type="NCBI Taxonomy" id="1550024"/>
    <lineage>
        <taxon>Bacteria</taxon>
        <taxon>Bacillati</taxon>
        <taxon>Bacillota</taxon>
        <taxon>Clostridia</taxon>
        <taxon>Eubacteriales</taxon>
        <taxon>Oscillospiraceae</taxon>
        <taxon>Ruthenibacterium</taxon>
    </lineage>
</organism>
<dbReference type="PANTHER" id="PTHR30204:SF94">
    <property type="entry name" value="HEAVY METAL-DEPENDENT TRANSCRIPTIONAL REGULATOR HI_0293-RELATED"/>
    <property type="match status" value="1"/>
</dbReference>
<keyword evidence="2" id="KW-0238">DNA-binding</keyword>
<dbReference type="Pfam" id="PF13411">
    <property type="entry name" value="MerR_1"/>
    <property type="match status" value="1"/>
</dbReference>
<dbReference type="SUPFAM" id="SSF46955">
    <property type="entry name" value="Putative DNA-binding domain"/>
    <property type="match status" value="2"/>
</dbReference>
<dbReference type="Proteomes" id="UP000053433">
    <property type="component" value="Unassembled WGS sequence"/>
</dbReference>
<dbReference type="Pfam" id="PF00376">
    <property type="entry name" value="MerR"/>
    <property type="match status" value="1"/>
</dbReference>
<sequence>MNTYTTSEVAKMIGIHPNTVRLYEEWGLIPNAERKANGYRIFTDFHIEQFRLARTAFQIEVLQNGLRKKIVETVKVSAKKDFDQALVLANEYLSQIQKEERNAEEAIAITMQILEGKAISETPPRCLKRKEVSEYLNISMDTLRNWELNGLMRIKRKQNGYRYYTDEDIKRLKIIRSLRCANYSLEAILRMLHALSDDPHTNIKRVLNTPKDDTDIISVCDRLIISLQKAAENAKKMIGILNDMKSIFS</sequence>
<dbReference type="InterPro" id="IPR000551">
    <property type="entry name" value="MerR-type_HTH_dom"/>
</dbReference>
<dbReference type="CDD" id="cd00592">
    <property type="entry name" value="HTH_MerR-like"/>
    <property type="match status" value="1"/>
</dbReference>
<dbReference type="RefSeq" id="WP_023042330.1">
    <property type="nucleotide sequence ID" value="NZ_LMUA01000008.1"/>
</dbReference>
<reference evidence="5 6" key="1">
    <citation type="submission" date="2015-10" db="EMBL/GenBank/DDBJ databases">
        <title>A novel member of the family Ruminococcaceae isolated from human faeces.</title>
        <authorList>
            <person name="Shkoporov A.N."/>
            <person name="Chaplin A.V."/>
            <person name="Motuzova O.V."/>
            <person name="Kafarskaia L.I."/>
            <person name="Efimov B.A."/>
        </authorList>
    </citation>
    <scope>NUCLEOTIDE SEQUENCE [LARGE SCALE GENOMIC DNA]</scope>
    <source>
        <strain evidence="5 6">668</strain>
    </source>
</reference>
<comment type="caution">
    <text evidence="5">The sequence shown here is derived from an EMBL/GenBank/DDBJ whole genome shotgun (WGS) entry which is preliminary data.</text>
</comment>
<proteinExistence type="predicted"/>
<dbReference type="SMART" id="SM00422">
    <property type="entry name" value="HTH_MERR"/>
    <property type="match status" value="2"/>
</dbReference>
<dbReference type="PROSITE" id="PS00552">
    <property type="entry name" value="HTH_MERR_1"/>
    <property type="match status" value="1"/>
</dbReference>
<evidence type="ECO:0000256" key="1">
    <source>
        <dbReference type="ARBA" id="ARBA00023015"/>
    </source>
</evidence>
<dbReference type="GO" id="GO:0003700">
    <property type="term" value="F:DNA-binding transcription factor activity"/>
    <property type="evidence" value="ECO:0007669"/>
    <property type="project" value="InterPro"/>
</dbReference>
<evidence type="ECO:0000313" key="5">
    <source>
        <dbReference type="EMBL" id="KUE76585.1"/>
    </source>
</evidence>
<keyword evidence="1" id="KW-0805">Transcription regulation</keyword>
<dbReference type="InterPro" id="IPR047057">
    <property type="entry name" value="MerR_fam"/>
</dbReference>
<feature type="domain" description="HTH merR-type" evidence="4">
    <location>
        <begin position="130"/>
        <end position="194"/>
    </location>
</feature>
<accession>A0A0W7TRX8</accession>
<evidence type="ECO:0000256" key="3">
    <source>
        <dbReference type="ARBA" id="ARBA00023163"/>
    </source>
</evidence>
<dbReference type="PROSITE" id="PS50937">
    <property type="entry name" value="HTH_MERR_2"/>
    <property type="match status" value="2"/>
</dbReference>
<dbReference type="InterPro" id="IPR009061">
    <property type="entry name" value="DNA-bd_dom_put_sf"/>
</dbReference>
<dbReference type="EMBL" id="LMUA01000008">
    <property type="protein sequence ID" value="KUE76585.1"/>
    <property type="molecule type" value="Genomic_DNA"/>
</dbReference>
<protein>
    <submittedName>
        <fullName evidence="5">MerR family transcriptional regulator</fullName>
    </submittedName>
</protein>
<gene>
    <name evidence="5" type="ORF">ASJ35_07550</name>
</gene>
<dbReference type="GO" id="GO:0003677">
    <property type="term" value="F:DNA binding"/>
    <property type="evidence" value="ECO:0007669"/>
    <property type="project" value="UniProtKB-KW"/>
</dbReference>
<dbReference type="AlphaFoldDB" id="A0A0W7TRX8"/>
<keyword evidence="3" id="KW-0804">Transcription</keyword>
<evidence type="ECO:0000313" key="6">
    <source>
        <dbReference type="Proteomes" id="UP000053433"/>
    </source>
</evidence>
<name>A0A0W7TRX8_9FIRM</name>
<dbReference type="PANTHER" id="PTHR30204">
    <property type="entry name" value="REDOX-CYCLING DRUG-SENSING TRANSCRIPTIONAL ACTIVATOR SOXR"/>
    <property type="match status" value="1"/>
</dbReference>
<evidence type="ECO:0000259" key="4">
    <source>
        <dbReference type="PROSITE" id="PS50937"/>
    </source>
</evidence>
<evidence type="ECO:0000256" key="2">
    <source>
        <dbReference type="ARBA" id="ARBA00023125"/>
    </source>
</evidence>